<evidence type="ECO:0000313" key="3">
    <source>
        <dbReference type="Proteomes" id="UP001497392"/>
    </source>
</evidence>
<proteinExistence type="predicted"/>
<evidence type="ECO:0000313" key="2">
    <source>
        <dbReference type="EMBL" id="CAL5227664.1"/>
    </source>
</evidence>
<accession>A0ABP1GAR9</accession>
<gene>
    <name evidence="2" type="primary">g10671</name>
    <name evidence="2" type="ORF">VP750_LOCUS9570</name>
</gene>
<dbReference type="PANTHER" id="PTHR36006:SF2">
    <property type="entry name" value="OS06G0704200 PROTEIN"/>
    <property type="match status" value="1"/>
</dbReference>
<name>A0ABP1GAR9_9CHLO</name>
<protein>
    <submittedName>
        <fullName evidence="2">G10671 protein</fullName>
    </submittedName>
</protein>
<dbReference type="EMBL" id="CAXHTA020000017">
    <property type="protein sequence ID" value="CAL5227664.1"/>
    <property type="molecule type" value="Genomic_DNA"/>
</dbReference>
<dbReference type="Proteomes" id="UP001497392">
    <property type="component" value="Unassembled WGS sequence"/>
</dbReference>
<sequence>MRAEQQKQPHLPLLCTVAALVFHATCAGPALCQNSSDSLNDLPSELSGGESTAPRSLGKLMGDKEVQGCARKCVATCIRGGGGAPGLGPLSQRRELVVFKDGYRSRQYCLSECIQVCAAALSAKK</sequence>
<feature type="signal peptide" evidence="1">
    <location>
        <begin position="1"/>
        <end position="27"/>
    </location>
</feature>
<organism evidence="2 3">
    <name type="scientific">Coccomyxa viridis</name>
    <dbReference type="NCBI Taxonomy" id="1274662"/>
    <lineage>
        <taxon>Eukaryota</taxon>
        <taxon>Viridiplantae</taxon>
        <taxon>Chlorophyta</taxon>
        <taxon>core chlorophytes</taxon>
        <taxon>Trebouxiophyceae</taxon>
        <taxon>Trebouxiophyceae incertae sedis</taxon>
        <taxon>Coccomyxaceae</taxon>
        <taxon>Coccomyxa</taxon>
    </lineage>
</organism>
<keyword evidence="3" id="KW-1185">Reference proteome</keyword>
<dbReference type="PANTHER" id="PTHR36006">
    <property type="entry name" value="BNAC02G25390D PROTEIN"/>
    <property type="match status" value="1"/>
</dbReference>
<keyword evidence="1" id="KW-0732">Signal</keyword>
<comment type="caution">
    <text evidence="2">The sequence shown here is derived from an EMBL/GenBank/DDBJ whole genome shotgun (WGS) entry which is preliminary data.</text>
</comment>
<evidence type="ECO:0000256" key="1">
    <source>
        <dbReference type="SAM" id="SignalP"/>
    </source>
</evidence>
<feature type="chain" id="PRO_5045981113" evidence="1">
    <location>
        <begin position="28"/>
        <end position="125"/>
    </location>
</feature>
<reference evidence="2 3" key="1">
    <citation type="submission" date="2024-06" db="EMBL/GenBank/DDBJ databases">
        <authorList>
            <person name="Kraege A."/>
            <person name="Thomma B."/>
        </authorList>
    </citation>
    <scope>NUCLEOTIDE SEQUENCE [LARGE SCALE GENOMIC DNA]</scope>
</reference>